<keyword evidence="7" id="KW-0560">Oxidoreductase</keyword>
<feature type="transmembrane region" description="Helical" evidence="12">
    <location>
        <begin position="15"/>
        <end position="36"/>
    </location>
</feature>
<sequence length="450" mass="49718">MPSENNNNNDGGKKLLAIAIVAAIASSIVAGSLFFLAPEGQALGEMDNNINNNDNDDNNSNNNKKEVTLVAEEAQIEIAPGERVKAWTYNGTVPGPTLRFTEGDNVTIHFINKTPLAHTLHLHGNHDDESDGVHPQVLPGQSYNYTFVADPAGALMYHCHAYPTSLHIRMGMYGALIIDPKDDDKPEPAREFVIVMGEFDPKDQESFVPKYYLVNGYADQYMGDNMLHAKQGELVRMYVINMGTTIPYSFHLHSTIFKAYPSGLWSNDPIDAQTVEIGPGNAAMVEARWKWPGTYLFHSHGLQEERGNMGEIMVEPSQGPYEAESMIGWQHEQIEKLQKPEVVEHTAVTNATVQASSHHGTGPQVAIAKGSWDNKQKQNYSPREMSVNAGLEVTWVNQDATVHTVTDRQGAFDSSLIGAGGSWTHKFDSAGKYDYYCALHPWMEGTLTVE</sequence>
<evidence type="ECO:0000259" key="13">
    <source>
        <dbReference type="Pfam" id="PF00127"/>
    </source>
</evidence>
<keyword evidence="17" id="KW-1185">Reference proteome</keyword>
<feature type="binding site" description="type 1 copper site" evidence="10">
    <location>
        <position position="158"/>
    </location>
    <ligand>
        <name>Cu cation</name>
        <dbReference type="ChEBI" id="CHEBI:23378"/>
        <label>1</label>
    </ligand>
</feature>
<feature type="domain" description="Blue (type 1) copper" evidence="13">
    <location>
        <begin position="377"/>
        <end position="450"/>
    </location>
</feature>
<dbReference type="EMBL" id="CP007174">
    <property type="protein sequence ID" value="AIF82677.1"/>
    <property type="molecule type" value="Genomic_DNA"/>
</dbReference>
<evidence type="ECO:0000259" key="14">
    <source>
        <dbReference type="Pfam" id="PF07731"/>
    </source>
</evidence>
<evidence type="ECO:0000313" key="16">
    <source>
        <dbReference type="EMBL" id="AIF82677.1"/>
    </source>
</evidence>
<dbReference type="InterPro" id="IPR011707">
    <property type="entry name" value="Cu-oxidase-like_N"/>
</dbReference>
<dbReference type="Proteomes" id="UP000028194">
    <property type="component" value="Chromosome"/>
</dbReference>
<evidence type="ECO:0000256" key="3">
    <source>
        <dbReference type="ARBA" id="ARBA00011882"/>
    </source>
</evidence>
<feature type="domain" description="Plastocyanin-like" evidence="14">
    <location>
        <begin position="207"/>
        <end position="316"/>
    </location>
</feature>
<evidence type="ECO:0000256" key="4">
    <source>
        <dbReference type="ARBA" id="ARBA00017290"/>
    </source>
</evidence>
<feature type="binding site" description="type 1 copper site" evidence="10">
    <location>
        <position position="118"/>
    </location>
    <ligand>
        <name>Cu cation</name>
        <dbReference type="ChEBI" id="CHEBI:23378"/>
        <label>1</label>
    </ligand>
</feature>
<dbReference type="InterPro" id="IPR008972">
    <property type="entry name" value="Cupredoxin"/>
</dbReference>
<feature type="binding site" description="type 1 copper site" evidence="10">
    <location>
        <position position="159"/>
    </location>
    <ligand>
        <name>Cu cation</name>
        <dbReference type="ChEBI" id="CHEBI:23378"/>
        <label>1</label>
    </ligand>
</feature>
<feature type="binding site" description="type 1 copper site" evidence="10">
    <location>
        <position position="123"/>
    </location>
    <ligand>
        <name>Cu cation</name>
        <dbReference type="ChEBI" id="CHEBI:23378"/>
        <label>1</label>
    </ligand>
</feature>
<dbReference type="CDD" id="cd13921">
    <property type="entry name" value="Amicyanin"/>
    <property type="match status" value="1"/>
</dbReference>
<comment type="cofactor">
    <cofactor evidence="10">
        <name>Cu(2+)</name>
        <dbReference type="ChEBI" id="CHEBI:29036"/>
    </cofactor>
</comment>
<dbReference type="eggNOG" id="arCOG03914">
    <property type="taxonomic scope" value="Archaea"/>
</dbReference>
<dbReference type="CDD" id="cd11024">
    <property type="entry name" value="CuRO_1_2DMCO_NIR_like"/>
    <property type="match status" value="1"/>
</dbReference>
<dbReference type="Gene3D" id="2.60.40.420">
    <property type="entry name" value="Cupredoxins - blue copper proteins"/>
    <property type="match status" value="3"/>
</dbReference>
<dbReference type="eggNOG" id="arCOG02926">
    <property type="taxonomic scope" value="Archaea"/>
</dbReference>
<dbReference type="GO" id="GO:0009055">
    <property type="term" value="F:electron transfer activity"/>
    <property type="evidence" value="ECO:0007669"/>
    <property type="project" value="InterPro"/>
</dbReference>
<evidence type="ECO:0000256" key="9">
    <source>
        <dbReference type="ARBA" id="ARBA00049340"/>
    </source>
</evidence>
<dbReference type="STRING" id="1459636.NTE_00596"/>
<evidence type="ECO:0000259" key="15">
    <source>
        <dbReference type="Pfam" id="PF07732"/>
    </source>
</evidence>
<evidence type="ECO:0000256" key="1">
    <source>
        <dbReference type="ARBA" id="ARBA00001960"/>
    </source>
</evidence>
<dbReference type="PANTHER" id="PTHR36507">
    <property type="entry name" value="BLL1555 PROTEIN"/>
    <property type="match status" value="1"/>
</dbReference>
<comment type="cofactor">
    <cofactor evidence="1 10">
        <name>Cu(+)</name>
        <dbReference type="ChEBI" id="CHEBI:49552"/>
    </cofactor>
</comment>
<feature type="binding site" description="type 1 copper site" evidence="10">
    <location>
        <position position="167"/>
    </location>
    <ligand>
        <name>Cu cation</name>
        <dbReference type="ChEBI" id="CHEBI:23378"/>
        <label>1</label>
    </ligand>
</feature>
<dbReference type="PRINTS" id="PR00695">
    <property type="entry name" value="CUNO2RDTASE"/>
</dbReference>
<protein>
    <recommendedName>
        <fullName evidence="4">Copper-containing nitrite reductase</fullName>
        <ecNumber evidence="3">1.7.2.1</ecNumber>
    </recommendedName>
</protein>
<feature type="domain" description="Plastocyanin-like" evidence="15">
    <location>
        <begin position="73"/>
        <end position="182"/>
    </location>
</feature>
<evidence type="ECO:0000256" key="8">
    <source>
        <dbReference type="ARBA" id="ARBA00023008"/>
    </source>
</evidence>
<feature type="region of interest" description="Disordered" evidence="11">
    <location>
        <begin position="353"/>
        <end position="382"/>
    </location>
</feature>
<dbReference type="InterPro" id="IPR052721">
    <property type="entry name" value="ET_Amicyanin"/>
</dbReference>
<evidence type="ECO:0000256" key="12">
    <source>
        <dbReference type="SAM" id="Phobius"/>
    </source>
</evidence>
<dbReference type="GO" id="GO:0050421">
    <property type="term" value="F:nitrite reductase (NO-forming) activity"/>
    <property type="evidence" value="ECO:0007669"/>
    <property type="project" value="UniProtKB-EC"/>
</dbReference>
<keyword evidence="12" id="KW-0812">Transmembrane</keyword>
<evidence type="ECO:0000256" key="7">
    <source>
        <dbReference type="ARBA" id="ARBA00023002"/>
    </source>
</evidence>
<dbReference type="EC" id="1.7.2.1" evidence="3"/>
<evidence type="ECO:0000256" key="5">
    <source>
        <dbReference type="ARBA" id="ARBA00022723"/>
    </source>
</evidence>
<feature type="binding site" description="type 1 copper site" evidence="10">
    <location>
        <position position="172"/>
    </location>
    <ligand>
        <name>Cu cation</name>
        <dbReference type="ChEBI" id="CHEBI:23378"/>
        <label>1</label>
    </ligand>
</feature>
<dbReference type="SUPFAM" id="SSF49503">
    <property type="entry name" value="Cupredoxins"/>
    <property type="match status" value="3"/>
</dbReference>
<dbReference type="InterPro" id="IPR001287">
    <property type="entry name" value="NO2-reductase_Cu"/>
</dbReference>
<dbReference type="Pfam" id="PF07731">
    <property type="entry name" value="Cu-oxidase_2"/>
    <property type="match status" value="1"/>
</dbReference>
<comment type="subunit">
    <text evidence="2">Homotrimer.</text>
</comment>
<accession>A0A075MPF8</accession>
<evidence type="ECO:0000256" key="2">
    <source>
        <dbReference type="ARBA" id="ARBA00011233"/>
    </source>
</evidence>
<dbReference type="HOGENOM" id="CLU_032707_0_0_2"/>
<dbReference type="InterPro" id="IPR000923">
    <property type="entry name" value="BlueCu_1"/>
</dbReference>
<dbReference type="AlphaFoldDB" id="A0A075MPF8"/>
<comment type="catalytic activity">
    <reaction evidence="9">
        <text>nitric oxide + Fe(III)-[cytochrome c] + H2O = Fe(II)-[cytochrome c] + nitrite + 2 H(+)</text>
        <dbReference type="Rhea" id="RHEA:15233"/>
        <dbReference type="Rhea" id="RHEA-COMP:10350"/>
        <dbReference type="Rhea" id="RHEA-COMP:14399"/>
        <dbReference type="ChEBI" id="CHEBI:15377"/>
        <dbReference type="ChEBI" id="CHEBI:15378"/>
        <dbReference type="ChEBI" id="CHEBI:16301"/>
        <dbReference type="ChEBI" id="CHEBI:16480"/>
        <dbReference type="ChEBI" id="CHEBI:29033"/>
        <dbReference type="ChEBI" id="CHEBI:29034"/>
        <dbReference type="EC" id="1.7.2.1"/>
    </reaction>
</comment>
<dbReference type="KEGG" id="nev:NTE_00596"/>
<keyword evidence="12" id="KW-0472">Membrane</keyword>
<proteinExistence type="predicted"/>
<keyword evidence="5 10" id="KW-0479">Metal-binding</keyword>
<keyword evidence="6" id="KW-0677">Repeat</keyword>
<keyword evidence="12" id="KW-1133">Transmembrane helix</keyword>
<dbReference type="RefSeq" id="WP_226987130.1">
    <property type="nucleotide sequence ID" value="NZ_CP007174.1"/>
</dbReference>
<evidence type="ECO:0000313" key="17">
    <source>
        <dbReference type="Proteomes" id="UP000028194"/>
    </source>
</evidence>
<reference evidence="16 17" key="1">
    <citation type="journal article" date="2014" name="PLoS ONE">
        <title>Genome Sequence of Candidatus Nitrososphaera evergladensis from Group I.1b Enriched from Everglades Soil Reveals Novel Genomic Features of the Ammonia-Oxidizing Archaea.</title>
        <authorList>
            <person name="Zhalnina K.V."/>
            <person name="Dias R."/>
            <person name="Leonard M.T."/>
            <person name="Dorr de Quadros P."/>
            <person name="Camargo F.A."/>
            <person name="Drew J.C."/>
            <person name="Farmerie W.G."/>
            <person name="Daroub S.H."/>
            <person name="Triplett E.W."/>
        </authorList>
    </citation>
    <scope>NUCLEOTIDE SEQUENCE [LARGE SCALE GENOMIC DNA]</scope>
    <source>
        <strain evidence="16 17">SR1</strain>
    </source>
</reference>
<dbReference type="PANTHER" id="PTHR36507:SF1">
    <property type="entry name" value="BLL1555 PROTEIN"/>
    <property type="match status" value="1"/>
</dbReference>
<evidence type="ECO:0000256" key="11">
    <source>
        <dbReference type="SAM" id="MobiDB-lite"/>
    </source>
</evidence>
<feature type="binding site" description="type 1 copper site" evidence="10">
    <location>
        <position position="300"/>
    </location>
    <ligand>
        <name>Cu cation</name>
        <dbReference type="ChEBI" id="CHEBI:23378"/>
        <label>1</label>
    </ligand>
</feature>
<dbReference type="InterPro" id="IPR035668">
    <property type="entry name" value="Amicyanin"/>
</dbReference>
<dbReference type="Pfam" id="PF00127">
    <property type="entry name" value="Copper-bind"/>
    <property type="match status" value="1"/>
</dbReference>
<evidence type="ECO:0000256" key="10">
    <source>
        <dbReference type="PIRSR" id="PIRSR601287-1"/>
    </source>
</evidence>
<dbReference type="GeneID" id="41596459"/>
<organism evidence="16 17">
    <name type="scientific">Candidatus Nitrososphaera evergladensis SR1</name>
    <dbReference type="NCBI Taxonomy" id="1459636"/>
    <lineage>
        <taxon>Archaea</taxon>
        <taxon>Nitrososphaerota</taxon>
        <taxon>Nitrososphaeria</taxon>
        <taxon>Nitrososphaerales</taxon>
        <taxon>Nitrososphaeraceae</taxon>
        <taxon>Nitrososphaera</taxon>
    </lineage>
</organism>
<dbReference type="GO" id="GO:0005507">
    <property type="term" value="F:copper ion binding"/>
    <property type="evidence" value="ECO:0007669"/>
    <property type="project" value="InterPro"/>
</dbReference>
<dbReference type="InterPro" id="IPR011706">
    <property type="entry name" value="Cu-oxidase_C"/>
</dbReference>
<gene>
    <name evidence="16" type="ORF">NTE_00596</name>
</gene>
<dbReference type="Pfam" id="PF07732">
    <property type="entry name" value="Cu-oxidase_3"/>
    <property type="match status" value="1"/>
</dbReference>
<evidence type="ECO:0000256" key="6">
    <source>
        <dbReference type="ARBA" id="ARBA00022737"/>
    </source>
</evidence>
<keyword evidence="8 10" id="KW-0186">Copper</keyword>
<name>A0A075MPF8_9ARCH</name>